<dbReference type="SUPFAM" id="SSF56935">
    <property type="entry name" value="Porins"/>
    <property type="match status" value="1"/>
</dbReference>
<reference evidence="1" key="1">
    <citation type="submission" date="2018-05" db="EMBL/GenBank/DDBJ databases">
        <authorList>
            <person name="Lanie J.A."/>
            <person name="Ng W.-L."/>
            <person name="Kazmierczak K.M."/>
            <person name="Andrzejewski T.M."/>
            <person name="Davidsen T.M."/>
            <person name="Wayne K.J."/>
            <person name="Tettelin H."/>
            <person name="Glass J.I."/>
            <person name="Rusch D."/>
            <person name="Podicherti R."/>
            <person name="Tsui H.-C.T."/>
            <person name="Winkler M.E."/>
        </authorList>
    </citation>
    <scope>NUCLEOTIDE SEQUENCE</scope>
</reference>
<evidence type="ECO:0000313" key="1">
    <source>
        <dbReference type="EMBL" id="SVE45163.1"/>
    </source>
</evidence>
<dbReference type="Pfam" id="PF13620">
    <property type="entry name" value="CarboxypepD_reg"/>
    <property type="match status" value="1"/>
</dbReference>
<feature type="non-terminal residue" evidence="1">
    <location>
        <position position="235"/>
    </location>
</feature>
<dbReference type="AlphaFoldDB" id="A0A383DLJ1"/>
<dbReference type="GO" id="GO:0030246">
    <property type="term" value="F:carbohydrate binding"/>
    <property type="evidence" value="ECO:0007669"/>
    <property type="project" value="InterPro"/>
</dbReference>
<proteinExistence type="predicted"/>
<protein>
    <submittedName>
        <fullName evidence="1">Uncharacterized protein</fullName>
    </submittedName>
</protein>
<name>A0A383DLJ1_9ZZZZ</name>
<dbReference type="EMBL" id="UINC01218225">
    <property type="protein sequence ID" value="SVE45163.1"/>
    <property type="molecule type" value="Genomic_DNA"/>
</dbReference>
<dbReference type="InterPro" id="IPR013784">
    <property type="entry name" value="Carb-bd-like_fold"/>
</dbReference>
<feature type="non-terminal residue" evidence="1">
    <location>
        <position position="1"/>
    </location>
</feature>
<dbReference type="SUPFAM" id="SSF49452">
    <property type="entry name" value="Starch-binding domain-like"/>
    <property type="match status" value="1"/>
</dbReference>
<dbReference type="InterPro" id="IPR037066">
    <property type="entry name" value="Plug_dom_sf"/>
</dbReference>
<dbReference type="Gene3D" id="2.170.130.10">
    <property type="entry name" value="TonB-dependent receptor, plug domain"/>
    <property type="match status" value="1"/>
</dbReference>
<sequence length="235" mass="25568">LERMPMTRHVSVTGTQVEVIDILLRVLELSDTELLVTADGQLVLRPVPQKVDTATLSGFVRSRDDGETLPHATVALVEQGLATQSNTEGYYALNGVPSGSHVLSVFYVGHQVFRDTLLVDAGADVRLDIELIRETVQMRETVVEATSGRVEDELRQLTSVVRLPIRSLKELPAVGEPDLLRSLHLLPGVQGASDLSSGLYVRGGGPDQTGILLDQVRLYNPSHAFGFFSTFNPDA</sequence>
<dbReference type="Gene3D" id="2.60.40.1120">
    <property type="entry name" value="Carboxypeptidase-like, regulatory domain"/>
    <property type="match status" value="1"/>
</dbReference>
<accession>A0A383DLJ1</accession>
<gene>
    <name evidence="1" type="ORF">METZ01_LOCUS498017</name>
</gene>
<organism evidence="1">
    <name type="scientific">marine metagenome</name>
    <dbReference type="NCBI Taxonomy" id="408172"/>
    <lineage>
        <taxon>unclassified sequences</taxon>
        <taxon>metagenomes</taxon>
        <taxon>ecological metagenomes</taxon>
    </lineage>
</organism>